<dbReference type="OrthoDB" id="2555814at2"/>
<accession>A0A163WZM3</accession>
<dbReference type="RefSeq" id="WP_063184047.1">
    <property type="nucleotide sequence ID" value="NZ_LQRA01000065.1"/>
</dbReference>
<protein>
    <submittedName>
        <fullName evidence="1">Uncharacterized protein</fullName>
    </submittedName>
</protein>
<gene>
    <name evidence="1" type="ORF">AV654_22630</name>
</gene>
<evidence type="ECO:0000313" key="2">
    <source>
        <dbReference type="Proteomes" id="UP000076563"/>
    </source>
</evidence>
<evidence type="ECO:0000313" key="1">
    <source>
        <dbReference type="EMBL" id="KZE77086.1"/>
    </source>
</evidence>
<dbReference type="AlphaFoldDB" id="A0A163WZM3"/>
<dbReference type="Proteomes" id="UP000076563">
    <property type="component" value="Unassembled WGS sequence"/>
</dbReference>
<proteinExistence type="predicted"/>
<organism evidence="1 2">
    <name type="scientific">Paenibacillus elgii</name>
    <dbReference type="NCBI Taxonomy" id="189691"/>
    <lineage>
        <taxon>Bacteria</taxon>
        <taxon>Bacillati</taxon>
        <taxon>Bacillota</taxon>
        <taxon>Bacilli</taxon>
        <taxon>Bacillales</taxon>
        <taxon>Paenibacillaceae</taxon>
        <taxon>Paenibacillus</taxon>
    </lineage>
</organism>
<name>A0A163WZM3_9BACL</name>
<reference evidence="2" key="1">
    <citation type="submission" date="2016-01" db="EMBL/GenBank/DDBJ databases">
        <title>Draft genome of Chromobacterium sp. F49.</title>
        <authorList>
            <person name="Hong K.W."/>
        </authorList>
    </citation>
    <scope>NUCLEOTIDE SEQUENCE [LARGE SCALE GENOMIC DNA]</scope>
    <source>
        <strain evidence="2">M63</strain>
    </source>
</reference>
<dbReference type="EMBL" id="LQRA01000065">
    <property type="protein sequence ID" value="KZE77086.1"/>
    <property type="molecule type" value="Genomic_DNA"/>
</dbReference>
<sequence length="324" mass="37641">MRRNQLLDLANAQGLEVSSNMLRRYVQYGLIVTKRIGKGPKGGVSAEYPDSLEALKEVKRLSELGDFKQSDSIFILFSKGYPVQWDKLKEQMIDYIKELIRHFNVISNLSSNNHDKLIGIVEDLAEKSIPIKKPGRPSKRKVVAEKEYMKRQMEQMLLITKLITDLTKQNTITFQTFTSFITQFSFQSQTDLEKMYQQSFGKIDLKAMMNIIQVSKEKDYAECLVLMNSVKRYWNELKSTFSNANEIPIIGVFIEELLRIFDGKSSDNPNVIKVFLFITLFFTQEKRTQLILFLSSPETMKTWHEFCRQLYCAYSTQIGKEVNP</sequence>
<keyword evidence="2" id="KW-1185">Reference proteome</keyword>
<comment type="caution">
    <text evidence="1">The sequence shown here is derived from an EMBL/GenBank/DDBJ whole genome shotgun (WGS) entry which is preliminary data.</text>
</comment>